<dbReference type="InterPro" id="IPR052058">
    <property type="entry name" value="Alcohol_O-acetyltransferase"/>
</dbReference>
<accession>A0A1X2H4P1</accession>
<sequence>SLSTFWQELLKNLNGEATQGDHPEVMSPAFEKRNGPKMSVLDIVSLFRQVLHKKLLPASWQGPITWAGDAPATDASHDTQVKMAKLQGEAWAKVCSRAKEHGVTPHAALMTGLLKAWAEVYQDEPALESATPINCRHMCDPPVPNNEMGNFVGSYNPTWRRKEIEKTEFWTFAQRYQVQLRANKRESAKQVFQLDFLKPYPEAYCDFWKDKRKNRMGRTGGLELSDLGRINLPTQDKPWTIREIYFCQSAQTCTTALGVNTATAADAMHATFCWQRG</sequence>
<dbReference type="STRING" id="13706.A0A1X2H4P1"/>
<comment type="caution">
    <text evidence="1">The sequence shown here is derived from an EMBL/GenBank/DDBJ whole genome shotgun (WGS) entry which is preliminary data.</text>
</comment>
<dbReference type="Pfam" id="PF07247">
    <property type="entry name" value="AATase"/>
    <property type="match status" value="1"/>
</dbReference>
<evidence type="ECO:0000313" key="1">
    <source>
        <dbReference type="EMBL" id="ORY93341.1"/>
    </source>
</evidence>
<dbReference type="AlphaFoldDB" id="A0A1X2H4P1"/>
<feature type="non-terminal residue" evidence="1">
    <location>
        <position position="277"/>
    </location>
</feature>
<dbReference type="PANTHER" id="PTHR28037">
    <property type="entry name" value="ALCOHOL O-ACETYLTRANSFERASE 1-RELATED"/>
    <property type="match status" value="1"/>
</dbReference>
<feature type="non-terminal residue" evidence="1">
    <location>
        <position position="1"/>
    </location>
</feature>
<keyword evidence="2" id="KW-1185">Reference proteome</keyword>
<dbReference type="SUPFAM" id="SSF52777">
    <property type="entry name" value="CoA-dependent acyltransferases"/>
    <property type="match status" value="1"/>
</dbReference>
<organism evidence="1 2">
    <name type="scientific">Syncephalastrum racemosum</name>
    <name type="common">Filamentous fungus</name>
    <dbReference type="NCBI Taxonomy" id="13706"/>
    <lineage>
        <taxon>Eukaryota</taxon>
        <taxon>Fungi</taxon>
        <taxon>Fungi incertae sedis</taxon>
        <taxon>Mucoromycota</taxon>
        <taxon>Mucoromycotina</taxon>
        <taxon>Mucoromycetes</taxon>
        <taxon>Mucorales</taxon>
        <taxon>Syncephalastraceae</taxon>
        <taxon>Syncephalastrum</taxon>
    </lineage>
</organism>
<dbReference type="Gene3D" id="3.30.559.10">
    <property type="entry name" value="Chloramphenicol acetyltransferase-like domain"/>
    <property type="match status" value="1"/>
</dbReference>
<proteinExistence type="predicted"/>
<dbReference type="PANTHER" id="PTHR28037:SF1">
    <property type="entry name" value="ALCOHOL O-ACETYLTRANSFERASE 1-RELATED"/>
    <property type="match status" value="1"/>
</dbReference>
<dbReference type="InterPro" id="IPR023213">
    <property type="entry name" value="CAT-like_dom_sf"/>
</dbReference>
<name>A0A1X2H4P1_SYNRA</name>
<dbReference type="Proteomes" id="UP000242180">
    <property type="component" value="Unassembled WGS sequence"/>
</dbReference>
<dbReference type="InParanoid" id="A0A1X2H4P1"/>
<dbReference type="EMBL" id="MCGN01000009">
    <property type="protein sequence ID" value="ORY93341.1"/>
    <property type="molecule type" value="Genomic_DNA"/>
</dbReference>
<protein>
    <submittedName>
        <fullName evidence="1">Uncharacterized protein</fullName>
    </submittedName>
</protein>
<reference evidence="1 2" key="1">
    <citation type="submission" date="2016-07" db="EMBL/GenBank/DDBJ databases">
        <title>Pervasive Adenine N6-methylation of Active Genes in Fungi.</title>
        <authorList>
            <consortium name="DOE Joint Genome Institute"/>
            <person name="Mondo S.J."/>
            <person name="Dannebaum R.O."/>
            <person name="Kuo R.C."/>
            <person name="Labutti K."/>
            <person name="Haridas S."/>
            <person name="Kuo A."/>
            <person name="Salamov A."/>
            <person name="Ahrendt S.R."/>
            <person name="Lipzen A."/>
            <person name="Sullivan W."/>
            <person name="Andreopoulos W.B."/>
            <person name="Clum A."/>
            <person name="Lindquist E."/>
            <person name="Daum C."/>
            <person name="Ramamoorthy G.K."/>
            <person name="Gryganskyi A."/>
            <person name="Culley D."/>
            <person name="Magnuson J.K."/>
            <person name="James T.Y."/>
            <person name="O'Malley M.A."/>
            <person name="Stajich J.E."/>
            <person name="Spatafora J.W."/>
            <person name="Visel A."/>
            <person name="Grigoriev I.V."/>
        </authorList>
    </citation>
    <scope>NUCLEOTIDE SEQUENCE [LARGE SCALE GENOMIC DNA]</scope>
    <source>
        <strain evidence="1 2">NRRL 2496</strain>
    </source>
</reference>
<gene>
    <name evidence="1" type="ORF">BCR43DRAFT_408466</name>
</gene>
<dbReference type="InterPro" id="IPR010828">
    <property type="entry name" value="Atf2/Sli1-like"/>
</dbReference>
<evidence type="ECO:0000313" key="2">
    <source>
        <dbReference type="Proteomes" id="UP000242180"/>
    </source>
</evidence>
<dbReference type="OrthoDB" id="2150604at2759"/>